<dbReference type="InterPro" id="IPR046960">
    <property type="entry name" value="PPR_At4g14850-like_plant"/>
</dbReference>
<evidence type="ECO:0000313" key="3">
    <source>
        <dbReference type="EMBL" id="KAK8564215.1"/>
    </source>
</evidence>
<keyword evidence="4" id="KW-1185">Reference proteome</keyword>
<evidence type="ECO:0000313" key="4">
    <source>
        <dbReference type="Proteomes" id="UP001472677"/>
    </source>
</evidence>
<dbReference type="Proteomes" id="UP001472677">
    <property type="component" value="Unassembled WGS sequence"/>
</dbReference>
<gene>
    <name evidence="3" type="ORF">V6N12_036344</name>
</gene>
<dbReference type="PANTHER" id="PTHR47926">
    <property type="entry name" value="PENTATRICOPEPTIDE REPEAT-CONTAINING PROTEIN"/>
    <property type="match status" value="1"/>
</dbReference>
<dbReference type="InterPro" id="IPR002885">
    <property type="entry name" value="PPR_rpt"/>
</dbReference>
<proteinExistence type="predicted"/>
<dbReference type="PANTHER" id="PTHR47926:SF387">
    <property type="entry name" value="PENTATRICOPEPTIDE REPEAT-CONTAINING PROTEIN"/>
    <property type="match status" value="1"/>
</dbReference>
<protein>
    <recommendedName>
        <fullName evidence="2">OST48 N-terminal domain-containing protein</fullName>
    </recommendedName>
</protein>
<organism evidence="3 4">
    <name type="scientific">Hibiscus sabdariffa</name>
    <name type="common">roselle</name>
    <dbReference type="NCBI Taxonomy" id="183260"/>
    <lineage>
        <taxon>Eukaryota</taxon>
        <taxon>Viridiplantae</taxon>
        <taxon>Streptophyta</taxon>
        <taxon>Embryophyta</taxon>
        <taxon>Tracheophyta</taxon>
        <taxon>Spermatophyta</taxon>
        <taxon>Magnoliopsida</taxon>
        <taxon>eudicotyledons</taxon>
        <taxon>Gunneridae</taxon>
        <taxon>Pentapetalae</taxon>
        <taxon>rosids</taxon>
        <taxon>malvids</taxon>
        <taxon>Malvales</taxon>
        <taxon>Malvaceae</taxon>
        <taxon>Malvoideae</taxon>
        <taxon>Hibiscus</taxon>
    </lineage>
</organism>
<reference evidence="3 4" key="1">
    <citation type="journal article" date="2024" name="G3 (Bethesda)">
        <title>Genome assembly of Hibiscus sabdariffa L. provides insights into metabolisms of medicinal natural products.</title>
        <authorList>
            <person name="Kim T."/>
        </authorList>
    </citation>
    <scope>NUCLEOTIDE SEQUENCE [LARGE SCALE GENOMIC DNA]</scope>
    <source>
        <strain evidence="3">TK-2024</strain>
        <tissue evidence="3">Old leaves</tissue>
    </source>
</reference>
<keyword evidence="1" id="KW-0677">Repeat</keyword>
<dbReference type="Pfam" id="PF03345">
    <property type="entry name" value="OST48_N"/>
    <property type="match status" value="1"/>
</dbReference>
<dbReference type="InterPro" id="IPR011990">
    <property type="entry name" value="TPR-like_helical_dom_sf"/>
</dbReference>
<dbReference type="Pfam" id="PF01535">
    <property type="entry name" value="PPR"/>
    <property type="match status" value="2"/>
</dbReference>
<evidence type="ECO:0000256" key="1">
    <source>
        <dbReference type="ARBA" id="ARBA00022737"/>
    </source>
</evidence>
<dbReference type="InterPro" id="IPR055457">
    <property type="entry name" value="OST48_N"/>
</dbReference>
<sequence>MLQQGIKPDVVTFVALLSAFRHCGLVEMGERYFNSMKEVYIILPENDHCACMIDLYGRANRLDKALAFMKTISIEHDAAIMGAFLHACRDLEDLLSIDLAAIVDFVDSGHDLIIAADSNASDLIREVGTECGVDFDEDPSAMVIDHIGHAVSETEGDHTLNIETLHRHT</sequence>
<dbReference type="Gene3D" id="1.25.40.10">
    <property type="entry name" value="Tetratricopeptide repeat domain"/>
    <property type="match status" value="1"/>
</dbReference>
<feature type="domain" description="OST48 N-terminal" evidence="2">
    <location>
        <begin position="97"/>
        <end position="161"/>
    </location>
</feature>
<evidence type="ECO:0000259" key="2">
    <source>
        <dbReference type="Pfam" id="PF03345"/>
    </source>
</evidence>
<dbReference type="EMBL" id="JBBPBM010000011">
    <property type="protein sequence ID" value="KAK8564215.1"/>
    <property type="molecule type" value="Genomic_DNA"/>
</dbReference>
<comment type="caution">
    <text evidence="3">The sequence shown here is derived from an EMBL/GenBank/DDBJ whole genome shotgun (WGS) entry which is preliminary data.</text>
</comment>
<name>A0ABR2EQV5_9ROSI</name>
<accession>A0ABR2EQV5</accession>